<accession>A0A654LX24</accession>
<dbReference type="KEGG" id="taa:NMY3_00690"/>
<protein>
    <submittedName>
        <fullName evidence="1">Uncharacterized protein</fullName>
    </submittedName>
</protein>
<evidence type="ECO:0000313" key="1">
    <source>
        <dbReference type="EMBL" id="ALI34899.1"/>
    </source>
</evidence>
<name>A0A654LX24_9ARCH</name>
<keyword evidence="2" id="KW-1185">Reference proteome</keyword>
<sequence length="105" mass="11234">MKLQSYILAMILLSALMVPMSIGSYLAYSSSDDDDDDSNDSENQKCYHAGFEAGQGGSYNQTQQSDCGISGEHYAHAYYQGFIQGCISSGGGSYFACNEKTSGPP</sequence>
<gene>
    <name evidence="1" type="ORF">NMY3_00690</name>
</gene>
<dbReference type="RefSeq" id="WP_196817472.1">
    <property type="nucleotide sequence ID" value="NZ_CP012850.1"/>
</dbReference>
<evidence type="ECO:0000313" key="2">
    <source>
        <dbReference type="Proteomes" id="UP000058925"/>
    </source>
</evidence>
<dbReference type="AlphaFoldDB" id="A0A654LX24"/>
<dbReference type="GeneID" id="60420833"/>
<dbReference type="Proteomes" id="UP000058925">
    <property type="component" value="Chromosome"/>
</dbReference>
<proteinExistence type="predicted"/>
<dbReference type="EMBL" id="CP012850">
    <property type="protein sequence ID" value="ALI34899.1"/>
    <property type="molecule type" value="Genomic_DNA"/>
</dbReference>
<dbReference type="OrthoDB" id="11198at2157"/>
<reference evidence="2" key="1">
    <citation type="submission" date="2015-10" db="EMBL/GenBank/DDBJ databases">
        <title>Niche specialization of a soil ammonia-oxidizing archaeon, Candidatus Nitrosocosmicus oleophilus.</title>
        <authorList>
            <person name="Jung M.-Y."/>
            <person name="Rhee S.-K."/>
        </authorList>
    </citation>
    <scope>NUCLEOTIDE SEQUENCE [LARGE SCALE GENOMIC DNA]</scope>
    <source>
        <strain evidence="2">MY3</strain>
    </source>
</reference>
<organism evidence="1 2">
    <name type="scientific">Candidatus Nitrosocosmicus oleophilus</name>
    <dbReference type="NCBI Taxonomy" id="1353260"/>
    <lineage>
        <taxon>Archaea</taxon>
        <taxon>Nitrososphaerota</taxon>
        <taxon>Nitrososphaeria</taxon>
        <taxon>Nitrososphaerales</taxon>
        <taxon>Nitrososphaeraceae</taxon>
        <taxon>Candidatus Nitrosocosmicus</taxon>
    </lineage>
</organism>